<keyword evidence="6 7" id="KW-0472">Membrane</keyword>
<feature type="transmembrane region" description="Helical" evidence="7">
    <location>
        <begin position="110"/>
        <end position="131"/>
    </location>
</feature>
<dbReference type="Pfam" id="PF07086">
    <property type="entry name" value="Jagunal"/>
    <property type="match status" value="1"/>
</dbReference>
<dbReference type="RefSeq" id="XP_013788704.1">
    <property type="nucleotide sequence ID" value="XM_013933250.2"/>
</dbReference>
<evidence type="ECO:0000313" key="8">
    <source>
        <dbReference type="Proteomes" id="UP000694941"/>
    </source>
</evidence>
<accession>A0ABM1BU53</accession>
<evidence type="ECO:0000256" key="5">
    <source>
        <dbReference type="ARBA" id="ARBA00022989"/>
    </source>
</evidence>
<evidence type="ECO:0000256" key="2">
    <source>
        <dbReference type="ARBA" id="ARBA00008462"/>
    </source>
</evidence>
<sequence>MATRGGPWVTGTDGSDFSHRQKVASHYHVSALYKQRLRFCIFMHSLLFLVMCAKLLEDVLDRLDVFILEIEELYIPKPLIWEWIWLGGIVFAFVGLSAARRNKLSSIKIYAVGTFLFGLCPVIGAGVYFFSEMWEYAETRDSSNLEQWQGYPLAVLWYIFITLSSQVHLFSLYFAIKLIRAWRLKSSNKKIN</sequence>
<evidence type="ECO:0000313" key="9">
    <source>
        <dbReference type="RefSeq" id="XP_013788704.1"/>
    </source>
</evidence>
<keyword evidence="4" id="KW-0256">Endoplasmic reticulum</keyword>
<keyword evidence="5 7" id="KW-1133">Transmembrane helix</keyword>
<reference evidence="9" key="1">
    <citation type="submission" date="2025-08" db="UniProtKB">
        <authorList>
            <consortium name="RefSeq"/>
        </authorList>
    </citation>
    <scope>IDENTIFICATION</scope>
    <source>
        <tissue evidence="9">Muscle</tissue>
    </source>
</reference>
<keyword evidence="8" id="KW-1185">Reference proteome</keyword>
<gene>
    <name evidence="9" type="primary">LOC106472594</name>
</gene>
<evidence type="ECO:0000256" key="7">
    <source>
        <dbReference type="SAM" id="Phobius"/>
    </source>
</evidence>
<dbReference type="InterPro" id="IPR009787">
    <property type="entry name" value="Jagunal"/>
</dbReference>
<feature type="transmembrane region" description="Helical" evidence="7">
    <location>
        <begin position="80"/>
        <end position="98"/>
    </location>
</feature>
<dbReference type="PANTHER" id="PTHR20955">
    <property type="entry name" value="PROTEIN JAGUNAL HOMOLOG 1"/>
    <property type="match status" value="1"/>
</dbReference>
<organism evidence="8 9">
    <name type="scientific">Limulus polyphemus</name>
    <name type="common">Atlantic horseshoe crab</name>
    <dbReference type="NCBI Taxonomy" id="6850"/>
    <lineage>
        <taxon>Eukaryota</taxon>
        <taxon>Metazoa</taxon>
        <taxon>Ecdysozoa</taxon>
        <taxon>Arthropoda</taxon>
        <taxon>Chelicerata</taxon>
        <taxon>Merostomata</taxon>
        <taxon>Xiphosura</taxon>
        <taxon>Limulidae</taxon>
        <taxon>Limulus</taxon>
    </lineage>
</organism>
<feature type="transmembrane region" description="Helical" evidence="7">
    <location>
        <begin position="151"/>
        <end position="176"/>
    </location>
</feature>
<dbReference type="Proteomes" id="UP000694941">
    <property type="component" value="Unplaced"/>
</dbReference>
<evidence type="ECO:0000256" key="1">
    <source>
        <dbReference type="ARBA" id="ARBA00004477"/>
    </source>
</evidence>
<name>A0ABM1BU53_LIMPO</name>
<comment type="similarity">
    <text evidence="2">Belongs to the jagunal family.</text>
</comment>
<evidence type="ECO:0000256" key="3">
    <source>
        <dbReference type="ARBA" id="ARBA00022692"/>
    </source>
</evidence>
<dbReference type="GeneID" id="106472594"/>
<keyword evidence="3 7" id="KW-0812">Transmembrane</keyword>
<dbReference type="PANTHER" id="PTHR20955:SF1">
    <property type="entry name" value="PROTEIN JAGUNAL HOMOLOG 1"/>
    <property type="match status" value="1"/>
</dbReference>
<evidence type="ECO:0000256" key="6">
    <source>
        <dbReference type="ARBA" id="ARBA00023136"/>
    </source>
</evidence>
<evidence type="ECO:0000256" key="4">
    <source>
        <dbReference type="ARBA" id="ARBA00022824"/>
    </source>
</evidence>
<protein>
    <submittedName>
        <fullName evidence="9">Protein jagunal-like</fullName>
    </submittedName>
</protein>
<feature type="transmembrane region" description="Helical" evidence="7">
    <location>
        <begin position="37"/>
        <end position="56"/>
    </location>
</feature>
<proteinExistence type="inferred from homology"/>
<comment type="subcellular location">
    <subcellularLocation>
        <location evidence="1">Endoplasmic reticulum membrane</location>
        <topology evidence="1">Multi-pass membrane protein</topology>
    </subcellularLocation>
</comment>